<dbReference type="InterPro" id="IPR016036">
    <property type="entry name" value="Malonyl_transacylase_ACP-bd"/>
</dbReference>
<dbReference type="FunFam" id="3.40.47.10:FF:000019">
    <property type="entry name" value="Polyketide synthase type I"/>
    <property type="match status" value="1"/>
</dbReference>
<dbReference type="SMART" id="SM00826">
    <property type="entry name" value="PKS_DH"/>
    <property type="match status" value="1"/>
</dbReference>
<proteinExistence type="predicted"/>
<comment type="caution">
    <text evidence="7">The sequence shown here is derived from an EMBL/GenBank/DDBJ whole genome shotgun (WGS) entry which is preliminary data.</text>
</comment>
<accession>A0A7W3MTV0</accession>
<feature type="compositionally biased region" description="Basic and acidic residues" evidence="4">
    <location>
        <begin position="1009"/>
        <end position="1019"/>
    </location>
</feature>
<evidence type="ECO:0000259" key="6">
    <source>
        <dbReference type="PROSITE" id="PS52004"/>
    </source>
</evidence>
<keyword evidence="3" id="KW-0808">Transferase</keyword>
<dbReference type="Gene3D" id="1.10.1200.10">
    <property type="entry name" value="ACP-like"/>
    <property type="match status" value="3"/>
</dbReference>
<gene>
    <name evidence="7" type="ORF">HNR21_000679</name>
</gene>
<dbReference type="InterPro" id="IPR001227">
    <property type="entry name" value="Ac_transferase_dom_sf"/>
</dbReference>
<keyword evidence="2" id="KW-0597">Phosphoprotein</keyword>
<dbReference type="SUPFAM" id="SSF51735">
    <property type="entry name" value="NAD(P)-binding Rossmann-fold domains"/>
    <property type="match status" value="2"/>
</dbReference>
<dbReference type="InterPro" id="IPR013968">
    <property type="entry name" value="PKS_KR"/>
</dbReference>
<dbReference type="EMBL" id="JACJII010000001">
    <property type="protein sequence ID" value="MBA9001797.1"/>
    <property type="molecule type" value="Genomic_DNA"/>
</dbReference>
<dbReference type="Pfam" id="PF14765">
    <property type="entry name" value="PS-DH"/>
    <property type="match status" value="1"/>
</dbReference>
<dbReference type="InterPro" id="IPR050091">
    <property type="entry name" value="PKS_NRPS_Biosynth_Enz"/>
</dbReference>
<dbReference type="GO" id="GO:0004312">
    <property type="term" value="F:fatty acid synthase activity"/>
    <property type="evidence" value="ECO:0007669"/>
    <property type="project" value="TreeGrafter"/>
</dbReference>
<dbReference type="CDD" id="cd08955">
    <property type="entry name" value="KR_2_FAS_SDR_x"/>
    <property type="match status" value="1"/>
</dbReference>
<dbReference type="InterPro" id="IPR014031">
    <property type="entry name" value="Ketoacyl_synth_C"/>
</dbReference>
<dbReference type="Pfam" id="PF16197">
    <property type="entry name" value="KAsynt_C_assoc"/>
    <property type="match status" value="1"/>
</dbReference>
<dbReference type="InterPro" id="IPR032821">
    <property type="entry name" value="PKS_assoc"/>
</dbReference>
<dbReference type="InterPro" id="IPR029058">
    <property type="entry name" value="AB_hydrolase_fold"/>
</dbReference>
<dbReference type="SMART" id="SM00825">
    <property type="entry name" value="PKS_KS"/>
    <property type="match status" value="1"/>
</dbReference>
<dbReference type="InterPro" id="IPR020807">
    <property type="entry name" value="PKS_DH"/>
</dbReference>
<evidence type="ECO:0000313" key="7">
    <source>
        <dbReference type="EMBL" id="MBA9001797.1"/>
    </source>
</evidence>
<dbReference type="GO" id="GO:0006633">
    <property type="term" value="P:fatty acid biosynthetic process"/>
    <property type="evidence" value="ECO:0007669"/>
    <property type="project" value="TreeGrafter"/>
</dbReference>
<evidence type="ECO:0000256" key="1">
    <source>
        <dbReference type="ARBA" id="ARBA00022450"/>
    </source>
</evidence>
<dbReference type="InterPro" id="IPR036736">
    <property type="entry name" value="ACP-like_sf"/>
</dbReference>
<dbReference type="InterPro" id="IPR049551">
    <property type="entry name" value="PKS_DH_C"/>
</dbReference>
<dbReference type="InterPro" id="IPR042104">
    <property type="entry name" value="PKS_dehydratase_sf"/>
</dbReference>
<dbReference type="Proteomes" id="UP000539313">
    <property type="component" value="Unassembled WGS sequence"/>
</dbReference>
<dbReference type="Pfam" id="PF02801">
    <property type="entry name" value="Ketoacyl-synt_C"/>
    <property type="match status" value="1"/>
</dbReference>
<dbReference type="Gene3D" id="3.40.366.10">
    <property type="entry name" value="Malonyl-Coenzyme A Acyl Carrier Protein, domain 2"/>
    <property type="match status" value="1"/>
</dbReference>
<dbReference type="InterPro" id="IPR014043">
    <property type="entry name" value="Acyl_transferase_dom"/>
</dbReference>
<dbReference type="InterPro" id="IPR014030">
    <property type="entry name" value="Ketoacyl_synth_N"/>
</dbReference>
<feature type="region of interest" description="Disordered" evidence="4">
    <location>
        <begin position="939"/>
        <end position="1030"/>
    </location>
</feature>
<dbReference type="Pfam" id="PF00550">
    <property type="entry name" value="PP-binding"/>
    <property type="match status" value="2"/>
</dbReference>
<dbReference type="SMART" id="SM00827">
    <property type="entry name" value="PKS_AT"/>
    <property type="match status" value="1"/>
</dbReference>
<dbReference type="SUPFAM" id="SSF55048">
    <property type="entry name" value="Probable ACP-binding domain of malonyl-CoA ACP transacylase"/>
    <property type="match status" value="1"/>
</dbReference>
<dbReference type="InterPro" id="IPR020841">
    <property type="entry name" value="PKS_Beta-ketoAc_synthase_dom"/>
</dbReference>
<dbReference type="InterPro" id="IPR049552">
    <property type="entry name" value="PKS_DH_N"/>
</dbReference>
<dbReference type="Gene3D" id="3.40.50.1820">
    <property type="entry name" value="alpha/beta hydrolase"/>
    <property type="match status" value="1"/>
</dbReference>
<dbReference type="Pfam" id="PF21089">
    <property type="entry name" value="PKS_DH_N"/>
    <property type="match status" value="1"/>
</dbReference>
<evidence type="ECO:0000256" key="2">
    <source>
        <dbReference type="ARBA" id="ARBA00022553"/>
    </source>
</evidence>
<dbReference type="RefSeq" id="WP_246441936.1">
    <property type="nucleotide sequence ID" value="NZ_JACJII010000001.1"/>
</dbReference>
<dbReference type="Pfam" id="PF08659">
    <property type="entry name" value="KR"/>
    <property type="match status" value="1"/>
</dbReference>
<dbReference type="SMART" id="SM01294">
    <property type="entry name" value="PKS_PP_betabranch"/>
    <property type="match status" value="1"/>
</dbReference>
<dbReference type="GO" id="GO:0031177">
    <property type="term" value="F:phosphopantetheine binding"/>
    <property type="evidence" value="ECO:0007669"/>
    <property type="project" value="InterPro"/>
</dbReference>
<dbReference type="SMART" id="SM00822">
    <property type="entry name" value="PKS_KR"/>
    <property type="match status" value="1"/>
</dbReference>
<dbReference type="SUPFAM" id="SSF53901">
    <property type="entry name" value="Thiolase-like"/>
    <property type="match status" value="1"/>
</dbReference>
<feature type="domain" description="Carrier" evidence="5">
    <location>
        <begin position="1783"/>
        <end position="1860"/>
    </location>
</feature>
<dbReference type="InterPro" id="IPR016035">
    <property type="entry name" value="Acyl_Trfase/lysoPLipase"/>
</dbReference>
<dbReference type="CDD" id="cd00833">
    <property type="entry name" value="PKS"/>
    <property type="match status" value="1"/>
</dbReference>
<keyword evidence="1" id="KW-0596">Phosphopantetheine</keyword>
<protein>
    <submittedName>
        <fullName evidence="7">Phthiocerol/phenolphthiocerol synthesis type-I polyketide synthase D</fullName>
    </submittedName>
</protein>
<dbReference type="InterPro" id="IPR001031">
    <property type="entry name" value="Thioesterase"/>
</dbReference>
<dbReference type="PANTHER" id="PTHR43775:SF37">
    <property type="entry name" value="SI:DKEY-61P9.11"/>
    <property type="match status" value="1"/>
</dbReference>
<dbReference type="InterPro" id="IPR020806">
    <property type="entry name" value="PKS_PP-bd"/>
</dbReference>
<dbReference type="Pfam" id="PF00975">
    <property type="entry name" value="Thioesterase"/>
    <property type="match status" value="1"/>
</dbReference>
<evidence type="ECO:0000256" key="4">
    <source>
        <dbReference type="SAM" id="MobiDB-lite"/>
    </source>
</evidence>
<organism evidence="7 8">
    <name type="scientific">Thermomonospora cellulosilytica</name>
    <dbReference type="NCBI Taxonomy" id="1411118"/>
    <lineage>
        <taxon>Bacteria</taxon>
        <taxon>Bacillati</taxon>
        <taxon>Actinomycetota</taxon>
        <taxon>Actinomycetes</taxon>
        <taxon>Streptosporangiales</taxon>
        <taxon>Thermomonosporaceae</taxon>
        <taxon>Thermomonospora</taxon>
    </lineage>
</organism>
<dbReference type="InterPro" id="IPR036291">
    <property type="entry name" value="NAD(P)-bd_dom_sf"/>
</dbReference>
<dbReference type="PROSITE" id="PS50075">
    <property type="entry name" value="CARRIER"/>
    <property type="match status" value="3"/>
</dbReference>
<dbReference type="InterPro" id="IPR009081">
    <property type="entry name" value="PP-bd_ACP"/>
</dbReference>
<feature type="domain" description="Carrier" evidence="5">
    <location>
        <begin position="1882"/>
        <end position="1957"/>
    </location>
</feature>
<dbReference type="Pfam" id="PF00698">
    <property type="entry name" value="Acyl_transf_1"/>
    <property type="match status" value="1"/>
</dbReference>
<sequence>MSNNDRSGAAPEDDPRIIEDSVRRFLIEQIARRSRITAAEVDPDRPVEEFGLASRDAVAIAGELEQMLGRALPATLVWEHPTINGLAAALAGTAPAPAPAASAPVTRPEGDEPIAVIGIGCRFPGGGHGDLHGPQEFWRFLLGEGDAVREVPPGRWDAFDDGSPEVGDLLARTTRLGGFLNDLAGFDARFFGITPGEAELMDPQQRLVLEVAWEAFEHAGLAPARLRGSRTGVFVGVSAPEYAAFTAADLTAVQPHTTTGAALSIIANRLSYLLDLRGPSMIVDTACSSSLVSTHLAVRALRAGDADVALAGGVNLLLSPTVTMTFDQGGGTSPDGRCKAFDASADGMVRAEGCGAVVLKRLGDAQRDGDRILAVIRGTGVNSDGRSNGLVAPNAEAQKALLREVYEASGVDPREVDYVEAHGTGTFLGDPIEARALGEVLGRGRDESEPLLLGSAKSNVGHMESAAGIAGLIKTVLALHHRTIPASLHFTEPNPHIPFEEMRLAVTAERTPWPERGHPARAGVSGFGFGGTNAHVVLEEAPAQETVRDNALVRSFPLSDAAPERIAAHAADLAAWLGEHEDVHLADLACTLHRRDGRGRSRAAVVARDHEGLLHGLKALANGDPHPAVVTGTALGAPRRPVWVFSGYGAQRPGMARRLLQEEAAFTEAIDDVDALMAEEAGFSLWDQIESGELPTPERTMMVLFGIQIGLARMWASYGITPAAVVGHSMGEVAAAVVAGKLTLEDGVKVICRRSRLLLRLVGAGGSMAVIGGSEAEVRALAHDLPDVHPAVFSSPRQTVVTGDAEQIARVLERAEAEGRLARMVKAEAAGHSPQTEPLLPELREALADVAAEPGTPLAPGIAFYSTALEDPRGADRLDAEYWARNLRNPVRLTDALTAAADDGHRTFVEINAHPILAAALNETLEGTGALIVHTLKRARKGSGDRSGALRSEDHPTRSSGGLGVAPQTNRSGDRSGALRSEDHPTRSSGGLGVAPQTNRSGDRSGALRSEDRPTRSSGDRGSLPGQAGQETDDALTFHAQLATLAAHGYRVAEPSGALLDLPPARWWHEHYWVKPPTRNAASRDEHPLLGAHVELPGEDRHVWRGDVGTAARPWIAENAPHGLPVLPIAAMAEMAVAAAAHVLGTGDLRLHGLWTRRPLALGEHTAVTTTFTEADRRIEIHARTPAGTFARIAEAEVIEDSGRARAVPDGEGAEIPAAERGSAHYRLHPQVLDRCLAALCGLAAADEPGTVWTADGIGDLRVHGPTHRGGRCHVSITRGEDTTGELVLVGADGEVLLEAAGIALRRVERCDIPVPLDDKLVELVWDTTDTPAPAVAEGSWLVLAADGDPLADDLDAGLRERGHRVVRHAITRRPPEDHPPMDAVPAGVVLVPPPYLVDEDLVLMVAGISQSVPNGTRLWVATRAALPVRDGEAGRPRQGFVRALTRVLGFERAALKATLVDVENAGDLVTELLGGLDDTEVAWRDGVRRVARLGRAALPQGRPRRIVRRGGAYVITGGYGGIGLVTAQLLAERGAGRIVLSGRSGPGPDAEKAIARLRESGVDVGVVLGDIAAPGVAERLVEAAREGGTRLYGVVHGAAGMDDRLIADLGAEDLHRVWTPKVVGAWRLHEALQATGADADLDFFVTHSSAAALLGSPGQAAYAAANAALDALVDWRRAQGLPATTVNWGTWSQVGGAADLAIRVLDPISPQEGAEALEALLAHDRAATGVLRFDPATAVELFPEIRRMPYFAALVEAAGSADEEDAGDWPGVAALREMDPDAARDAIGARVRRRIASVLGYAPERLDPGMPLTDLGLDSLVAVRIKSGVEHDLGLTVPAALLLQGATIDTFGEWAATELGIGAGTRPAPSTVSGAEAGYVMPRDAAERLAVRIFEDVLGLERVSVTADFFALGGREHQADQVVAALARELGCDLTRGEVFAAPTAEHVAELIRAVDEEAARQTVRPLKPGAPGRRPIFIAHPAGGTTACYAQLAALLGDDQPVYGLERFDDAPSVEERAARYVEALTESQPEGAFRLGGWSFGGVLAYETARQLTAAGREVELVALFDAGLPAEVDDEADTLARRFAAFADYLNETYDLGVELRYEELAGLTEEAQFALVMERAAGLAELLPPAVLHHQLTSHQDTRSLEAYRPRPYSGRVILYRAPEETPWAVKDARYVPDPTNRFGEHCTHLEIVEIPGAHHLNLLDPPAVDRIAAHLAERLAADSPA</sequence>
<dbReference type="Gene3D" id="3.40.47.10">
    <property type="match status" value="1"/>
</dbReference>
<dbReference type="Gene3D" id="3.40.50.720">
    <property type="entry name" value="NAD(P)-binding Rossmann-like Domain"/>
    <property type="match status" value="1"/>
</dbReference>
<keyword evidence="8" id="KW-1185">Reference proteome</keyword>
<dbReference type="Pfam" id="PF00109">
    <property type="entry name" value="ketoacyl-synt"/>
    <property type="match status" value="1"/>
</dbReference>
<dbReference type="PROSITE" id="PS52004">
    <property type="entry name" value="KS3_2"/>
    <property type="match status" value="1"/>
</dbReference>
<dbReference type="SUPFAM" id="SSF52151">
    <property type="entry name" value="FabD/lysophospholipase-like"/>
    <property type="match status" value="1"/>
</dbReference>
<dbReference type="Gene3D" id="3.10.129.110">
    <property type="entry name" value="Polyketide synthase dehydratase"/>
    <property type="match status" value="1"/>
</dbReference>
<dbReference type="InterPro" id="IPR057326">
    <property type="entry name" value="KR_dom"/>
</dbReference>
<dbReference type="InterPro" id="IPR016039">
    <property type="entry name" value="Thiolase-like"/>
</dbReference>
<dbReference type="SUPFAM" id="SSF47336">
    <property type="entry name" value="ACP-like"/>
    <property type="match status" value="3"/>
</dbReference>
<feature type="domain" description="Carrier" evidence="5">
    <location>
        <begin position="16"/>
        <end position="94"/>
    </location>
</feature>
<evidence type="ECO:0000259" key="5">
    <source>
        <dbReference type="PROSITE" id="PS50075"/>
    </source>
</evidence>
<name>A0A7W3MTV0_9ACTN</name>
<feature type="domain" description="Ketosynthase family 3 (KS3)" evidence="6">
    <location>
        <begin position="111"/>
        <end position="540"/>
    </location>
</feature>
<dbReference type="SMART" id="SM00823">
    <property type="entry name" value="PKS_PP"/>
    <property type="match status" value="2"/>
</dbReference>
<dbReference type="Gene3D" id="3.10.129.10">
    <property type="entry name" value="Hotdog Thioesterase"/>
    <property type="match status" value="1"/>
</dbReference>
<evidence type="ECO:0000256" key="3">
    <source>
        <dbReference type="ARBA" id="ARBA00022679"/>
    </source>
</evidence>
<dbReference type="PANTHER" id="PTHR43775">
    <property type="entry name" value="FATTY ACID SYNTHASE"/>
    <property type="match status" value="1"/>
</dbReference>
<dbReference type="Gene3D" id="3.30.70.250">
    <property type="entry name" value="Malonyl-CoA ACP transacylase, ACP-binding"/>
    <property type="match status" value="1"/>
</dbReference>
<reference evidence="7 8" key="1">
    <citation type="submission" date="2020-08" db="EMBL/GenBank/DDBJ databases">
        <title>Sequencing the genomes of 1000 actinobacteria strains.</title>
        <authorList>
            <person name="Klenk H.-P."/>
        </authorList>
    </citation>
    <scope>NUCLEOTIDE SEQUENCE [LARGE SCALE GENOMIC DNA]</scope>
    <source>
        <strain evidence="7 8">DSM 45823</strain>
    </source>
</reference>
<dbReference type="SUPFAM" id="SSF53474">
    <property type="entry name" value="alpha/beta-Hydrolases"/>
    <property type="match status" value="1"/>
</dbReference>
<evidence type="ECO:0000313" key="8">
    <source>
        <dbReference type="Proteomes" id="UP000539313"/>
    </source>
</evidence>